<feature type="disulfide bond" evidence="1">
    <location>
        <begin position="43"/>
        <end position="52"/>
    </location>
</feature>
<evidence type="ECO:0000313" key="4">
    <source>
        <dbReference type="Proteomes" id="UP000887575"/>
    </source>
</evidence>
<dbReference type="Proteomes" id="UP000887575">
    <property type="component" value="Unassembled WGS sequence"/>
</dbReference>
<feature type="disulfide bond" evidence="1">
    <location>
        <begin position="21"/>
        <end position="31"/>
    </location>
</feature>
<dbReference type="Gene3D" id="2.60.120.260">
    <property type="entry name" value="Galactose-binding domain-like"/>
    <property type="match status" value="1"/>
</dbReference>
<evidence type="ECO:0000256" key="1">
    <source>
        <dbReference type="PROSITE-ProRule" id="PRU00076"/>
    </source>
</evidence>
<evidence type="ECO:0000313" key="5">
    <source>
        <dbReference type="WBParaSite" id="MBELARI_LOCUS6901"/>
    </source>
</evidence>
<dbReference type="PROSITE" id="PS01186">
    <property type="entry name" value="EGF_2"/>
    <property type="match status" value="1"/>
</dbReference>
<keyword evidence="2" id="KW-0812">Transmembrane</keyword>
<feature type="transmembrane region" description="Helical" evidence="2">
    <location>
        <begin position="61"/>
        <end position="83"/>
    </location>
</feature>
<dbReference type="AlphaFoldDB" id="A0AAF3FLF0"/>
<evidence type="ECO:0000256" key="2">
    <source>
        <dbReference type="SAM" id="Phobius"/>
    </source>
</evidence>
<organism evidence="4 5">
    <name type="scientific">Mesorhabditis belari</name>
    <dbReference type="NCBI Taxonomy" id="2138241"/>
    <lineage>
        <taxon>Eukaryota</taxon>
        <taxon>Metazoa</taxon>
        <taxon>Ecdysozoa</taxon>
        <taxon>Nematoda</taxon>
        <taxon>Chromadorea</taxon>
        <taxon>Rhabditida</taxon>
        <taxon>Rhabditina</taxon>
        <taxon>Rhabditomorpha</taxon>
        <taxon>Rhabditoidea</taxon>
        <taxon>Rhabditidae</taxon>
        <taxon>Mesorhabditinae</taxon>
        <taxon>Mesorhabditis</taxon>
    </lineage>
</organism>
<protein>
    <submittedName>
        <fullName evidence="5">EGF-like domain-containing protein</fullName>
    </submittedName>
</protein>
<dbReference type="WBParaSite" id="MBELARI_LOCUS6901">
    <property type="protein sequence ID" value="MBELARI_LOCUS6901"/>
    <property type="gene ID" value="MBELARI_LOCUS6901"/>
</dbReference>
<sequence length="99" mass="11819">MRRLKTKLEKSLPKLVHPSWCYESCSGHGRCWQLPKRQEFCECEPGFSGLFCDNEITFNYWWFWLSIGISLSILLLLPVLWCYGQLFPNVHSHHIVFRE</sequence>
<keyword evidence="1" id="KW-0245">EGF-like domain</keyword>
<reference evidence="5" key="1">
    <citation type="submission" date="2024-02" db="UniProtKB">
        <authorList>
            <consortium name="WormBaseParasite"/>
        </authorList>
    </citation>
    <scope>IDENTIFICATION</scope>
</reference>
<feature type="domain" description="EGF-like" evidence="3">
    <location>
        <begin position="17"/>
        <end position="53"/>
    </location>
</feature>
<proteinExistence type="predicted"/>
<dbReference type="PROSITE" id="PS50026">
    <property type="entry name" value="EGF_3"/>
    <property type="match status" value="1"/>
</dbReference>
<dbReference type="SUPFAM" id="SSF57196">
    <property type="entry name" value="EGF/Laminin"/>
    <property type="match status" value="1"/>
</dbReference>
<keyword evidence="2" id="KW-0472">Membrane</keyword>
<comment type="caution">
    <text evidence="1">Lacks conserved residue(s) required for the propagation of feature annotation.</text>
</comment>
<keyword evidence="2" id="KW-1133">Transmembrane helix</keyword>
<keyword evidence="4" id="KW-1185">Reference proteome</keyword>
<accession>A0AAF3FLF0</accession>
<name>A0AAF3FLF0_9BILA</name>
<dbReference type="PROSITE" id="PS00022">
    <property type="entry name" value="EGF_1"/>
    <property type="match status" value="1"/>
</dbReference>
<dbReference type="InterPro" id="IPR000742">
    <property type="entry name" value="EGF"/>
</dbReference>
<keyword evidence="1" id="KW-1015">Disulfide bond</keyword>
<evidence type="ECO:0000259" key="3">
    <source>
        <dbReference type="PROSITE" id="PS50026"/>
    </source>
</evidence>